<dbReference type="EMBL" id="JALLPJ020001021">
    <property type="protein sequence ID" value="KAL3777882.1"/>
    <property type="molecule type" value="Genomic_DNA"/>
</dbReference>
<dbReference type="InterPro" id="IPR013857">
    <property type="entry name" value="NADH-UbQ_OxRdtase-assoc_prot30"/>
</dbReference>
<feature type="domain" description="NADH:ubiquinone oxidoreductase intermediate-associated protein 30" evidence="1">
    <location>
        <begin position="65"/>
        <end position="182"/>
    </location>
</feature>
<comment type="caution">
    <text evidence="2">The sequence shown here is derived from an EMBL/GenBank/DDBJ whole genome shotgun (WGS) entry which is preliminary data.</text>
</comment>
<dbReference type="Pfam" id="PF08547">
    <property type="entry name" value="CIA30"/>
    <property type="match status" value="1"/>
</dbReference>
<reference evidence="2 3" key="1">
    <citation type="submission" date="2024-10" db="EMBL/GenBank/DDBJ databases">
        <title>Updated reference genomes for cyclostephanoid diatoms.</title>
        <authorList>
            <person name="Roberts W.R."/>
            <person name="Alverson A.J."/>
        </authorList>
    </citation>
    <scope>NUCLEOTIDE SEQUENCE [LARGE SCALE GENOMIC DNA]</scope>
    <source>
        <strain evidence="2 3">AJA010-31</strain>
    </source>
</reference>
<dbReference type="PANTHER" id="PTHR13194">
    <property type="entry name" value="COMPLEX I INTERMEDIATE-ASSOCIATED PROTEIN 30"/>
    <property type="match status" value="1"/>
</dbReference>
<dbReference type="PANTHER" id="PTHR13194:SF18">
    <property type="entry name" value="COMPLEX I INTERMEDIATE-ASSOCIATED PROTEIN 30, MITOCHONDRIAL"/>
    <property type="match status" value="1"/>
</dbReference>
<name>A0ABD3NPW2_9STRA</name>
<dbReference type="Proteomes" id="UP001530400">
    <property type="component" value="Unassembled WGS sequence"/>
</dbReference>
<accession>A0ABD3NPW2</accession>
<evidence type="ECO:0000313" key="2">
    <source>
        <dbReference type="EMBL" id="KAL3777882.1"/>
    </source>
</evidence>
<organism evidence="2 3">
    <name type="scientific">Cyclotella atomus</name>
    <dbReference type="NCBI Taxonomy" id="382360"/>
    <lineage>
        <taxon>Eukaryota</taxon>
        <taxon>Sar</taxon>
        <taxon>Stramenopiles</taxon>
        <taxon>Ochrophyta</taxon>
        <taxon>Bacillariophyta</taxon>
        <taxon>Coscinodiscophyceae</taxon>
        <taxon>Thalassiosirophycidae</taxon>
        <taxon>Stephanodiscales</taxon>
        <taxon>Stephanodiscaceae</taxon>
        <taxon>Cyclotella</taxon>
    </lineage>
</organism>
<gene>
    <name evidence="2" type="ORF">ACHAWO_001509</name>
</gene>
<evidence type="ECO:0000259" key="1">
    <source>
        <dbReference type="Pfam" id="PF08547"/>
    </source>
</evidence>
<keyword evidence="3" id="KW-1185">Reference proteome</keyword>
<sequence length="344" mass="38752">MVLRLLPSPGSGGPLRRFLTLRQRLYRDAWHDDRPHPGPLPLFDFRNNDDASDVRASIKSTRRTMFPGWRVSDDSVIGGYSTSHMDLIHPTNDDNSSSVNSVPFLRWSGNISTQINRSNIKSRHITRSGFAAIMTPEYPLGAPLGSRYKALEICCRTDGRTYAVNLHVETYFPGDVYQGFIGEEGAVNDAAVSIENHANDHHQSVCNHHNSTTIIEEEEDKPSQSLDVREYISSRYKRLYKIDPSTNPLSGFPPSGFTRLIMPFADFTLTSRGRARMEQRYLDGAVTLESIGFTLMDGQDGDFTFDLVSVRAVNVLEGEVVGTLEDERREEEMRRQFMQEAGKG</sequence>
<protein>
    <recommendedName>
        <fullName evidence="1">NADH:ubiquinone oxidoreductase intermediate-associated protein 30 domain-containing protein</fullName>
    </recommendedName>
</protein>
<dbReference type="InterPro" id="IPR039131">
    <property type="entry name" value="NDUFAF1"/>
</dbReference>
<dbReference type="AlphaFoldDB" id="A0ABD3NPW2"/>
<evidence type="ECO:0000313" key="3">
    <source>
        <dbReference type="Proteomes" id="UP001530400"/>
    </source>
</evidence>
<proteinExistence type="predicted"/>